<evidence type="ECO:0000256" key="3">
    <source>
        <dbReference type="SAM" id="MobiDB-lite"/>
    </source>
</evidence>
<dbReference type="CDD" id="cd06779">
    <property type="entry name" value="cpPDZ_Deg_HtrA-like"/>
    <property type="match status" value="1"/>
</dbReference>
<keyword evidence="7" id="KW-1185">Reference proteome</keyword>
<dbReference type="InterPro" id="IPR001478">
    <property type="entry name" value="PDZ"/>
</dbReference>
<comment type="caution">
    <text evidence="6">The sequence shown here is derived from an EMBL/GenBank/DDBJ whole genome shotgun (WGS) entry which is preliminary data.</text>
</comment>
<feature type="region of interest" description="Disordered" evidence="3">
    <location>
        <begin position="329"/>
        <end position="348"/>
    </location>
</feature>
<dbReference type="InterPro" id="IPR051201">
    <property type="entry name" value="Chloro_Bact_Ser_Proteases"/>
</dbReference>
<dbReference type="Proteomes" id="UP001595997">
    <property type="component" value="Unassembled WGS sequence"/>
</dbReference>
<dbReference type="EC" id="3.4.21.-" evidence="6"/>
<dbReference type="InterPro" id="IPR009003">
    <property type="entry name" value="Peptidase_S1_PA"/>
</dbReference>
<dbReference type="SUPFAM" id="SSF50156">
    <property type="entry name" value="PDZ domain-like"/>
    <property type="match status" value="1"/>
</dbReference>
<keyword evidence="1 6" id="KW-0645">Protease</keyword>
<dbReference type="PANTHER" id="PTHR43343:SF3">
    <property type="entry name" value="PROTEASE DO-LIKE 8, CHLOROPLASTIC"/>
    <property type="match status" value="1"/>
</dbReference>
<dbReference type="GO" id="GO:0006508">
    <property type="term" value="P:proteolysis"/>
    <property type="evidence" value="ECO:0007669"/>
    <property type="project" value="UniProtKB-KW"/>
</dbReference>
<dbReference type="PROSITE" id="PS50106">
    <property type="entry name" value="PDZ"/>
    <property type="match status" value="1"/>
</dbReference>
<sequence length="408" mass="40864">MQQPQEPRISVGAQRLRHDPWAVPAPAPAQDGPVEGGRRGTRFVVAALLLSLAAGILGGIGGAYAERDGLVGDIELPQAVSGADAGANPGSIAAVAKAALPGVVTLHVGEGDGSATGTGFVLDKRGHILTNSHVVDSAADGARLDVTFHDGRSARGEVVGTDRGYDLAVVKVSGVRRLVPLPLGDSDSVAVGDPVVAIGAPFDLAGTVTNGIISATHRPVTAAGGPDGGGTSYVDALQTDAAMNPGNSGGPLVDSRGRVVGINSAIRSADSGSELPAGGEGGSIGLGFAIPVNQARRVAEELINEGRAVHPVLGVRLDMAYGGDGARVATAGSSRDGRPVVPGGPGDEAGIRSGDVITAVDGADVHSAEELIVKVRSHRPGDVLDLTVRRDGKSRPVRLELGAAADDE</sequence>
<feature type="transmembrane region" description="Helical" evidence="4">
    <location>
        <begin position="43"/>
        <end position="65"/>
    </location>
</feature>
<dbReference type="Pfam" id="PF13365">
    <property type="entry name" value="Trypsin_2"/>
    <property type="match status" value="1"/>
</dbReference>
<dbReference type="InterPro" id="IPR036034">
    <property type="entry name" value="PDZ_sf"/>
</dbReference>
<dbReference type="SUPFAM" id="SSF50494">
    <property type="entry name" value="Trypsin-like serine proteases"/>
    <property type="match status" value="1"/>
</dbReference>
<gene>
    <name evidence="6" type="ORF">ACFPA8_05365</name>
</gene>
<organism evidence="6 7">
    <name type="scientific">Streptomyces ovatisporus</name>
    <dbReference type="NCBI Taxonomy" id="1128682"/>
    <lineage>
        <taxon>Bacteria</taxon>
        <taxon>Bacillati</taxon>
        <taxon>Actinomycetota</taxon>
        <taxon>Actinomycetes</taxon>
        <taxon>Kitasatosporales</taxon>
        <taxon>Streptomycetaceae</taxon>
        <taxon>Streptomyces</taxon>
    </lineage>
</organism>
<accession>A0ABV9A288</accession>
<reference evidence="7" key="1">
    <citation type="journal article" date="2019" name="Int. J. Syst. Evol. Microbiol.">
        <title>The Global Catalogue of Microorganisms (GCM) 10K type strain sequencing project: providing services to taxonomists for standard genome sequencing and annotation.</title>
        <authorList>
            <consortium name="The Broad Institute Genomics Platform"/>
            <consortium name="The Broad Institute Genome Sequencing Center for Infectious Disease"/>
            <person name="Wu L."/>
            <person name="Ma J."/>
        </authorList>
    </citation>
    <scope>NUCLEOTIDE SEQUENCE [LARGE SCALE GENOMIC DNA]</scope>
    <source>
        <strain evidence="7">CGMCC 4.7357</strain>
    </source>
</reference>
<keyword evidence="2 6" id="KW-0378">Hydrolase</keyword>
<protein>
    <submittedName>
        <fullName evidence="6">S1C family serine protease</fullName>
        <ecNumber evidence="6">3.4.21.-</ecNumber>
    </submittedName>
</protein>
<dbReference type="PANTHER" id="PTHR43343">
    <property type="entry name" value="PEPTIDASE S12"/>
    <property type="match status" value="1"/>
</dbReference>
<evidence type="ECO:0000256" key="4">
    <source>
        <dbReference type="SAM" id="Phobius"/>
    </source>
</evidence>
<keyword evidence="4" id="KW-0812">Transmembrane</keyword>
<dbReference type="GO" id="GO:0008233">
    <property type="term" value="F:peptidase activity"/>
    <property type="evidence" value="ECO:0007669"/>
    <property type="project" value="UniProtKB-KW"/>
</dbReference>
<keyword evidence="4" id="KW-1133">Transmembrane helix</keyword>
<feature type="domain" description="PDZ" evidence="5">
    <location>
        <begin position="340"/>
        <end position="392"/>
    </location>
</feature>
<dbReference type="EMBL" id="JBHSFH010000004">
    <property type="protein sequence ID" value="MFC4493562.1"/>
    <property type="molecule type" value="Genomic_DNA"/>
</dbReference>
<evidence type="ECO:0000313" key="7">
    <source>
        <dbReference type="Proteomes" id="UP001595997"/>
    </source>
</evidence>
<dbReference type="Gene3D" id="2.30.42.10">
    <property type="match status" value="1"/>
</dbReference>
<evidence type="ECO:0000259" key="5">
    <source>
        <dbReference type="PROSITE" id="PS50106"/>
    </source>
</evidence>
<dbReference type="InterPro" id="IPR001940">
    <property type="entry name" value="Peptidase_S1C"/>
</dbReference>
<proteinExistence type="predicted"/>
<name>A0ABV9A288_9ACTN</name>
<dbReference type="SMART" id="SM00228">
    <property type="entry name" value="PDZ"/>
    <property type="match status" value="1"/>
</dbReference>
<evidence type="ECO:0000313" key="6">
    <source>
        <dbReference type="EMBL" id="MFC4493562.1"/>
    </source>
</evidence>
<dbReference type="Gene3D" id="2.40.10.120">
    <property type="match status" value="1"/>
</dbReference>
<dbReference type="PRINTS" id="PR00834">
    <property type="entry name" value="PROTEASES2C"/>
</dbReference>
<dbReference type="RefSeq" id="WP_386443071.1">
    <property type="nucleotide sequence ID" value="NZ_JBHSFH010000004.1"/>
</dbReference>
<feature type="region of interest" description="Disordered" evidence="3">
    <location>
        <begin position="1"/>
        <end position="36"/>
    </location>
</feature>
<evidence type="ECO:0000256" key="1">
    <source>
        <dbReference type="ARBA" id="ARBA00022670"/>
    </source>
</evidence>
<evidence type="ECO:0000256" key="2">
    <source>
        <dbReference type="ARBA" id="ARBA00022801"/>
    </source>
</evidence>
<dbReference type="Pfam" id="PF13180">
    <property type="entry name" value="PDZ_2"/>
    <property type="match status" value="1"/>
</dbReference>
<keyword evidence="4" id="KW-0472">Membrane</keyword>